<dbReference type="RefSeq" id="WP_142659733.1">
    <property type="nucleotide sequence ID" value="NZ_CABFVA020000032.1"/>
</dbReference>
<dbReference type="GO" id="GO:0008441">
    <property type="term" value="F:3'(2'),5'-bisphosphate nucleotidase activity"/>
    <property type="evidence" value="ECO:0007669"/>
    <property type="project" value="UniProtKB-EC"/>
</dbReference>
<dbReference type="EMBL" id="CABFVA020000032">
    <property type="protein sequence ID" value="VVM05837.1"/>
    <property type="molecule type" value="Genomic_DNA"/>
</dbReference>
<dbReference type="InterPro" id="IPR001667">
    <property type="entry name" value="DDH_dom"/>
</dbReference>
<keyword evidence="3" id="KW-0378">Hydrolase</keyword>
<name>A0A5E6M9E7_9BACT</name>
<protein>
    <submittedName>
        <fullName evidence="3">Bifunctional oligoribonuclease and PAP phosphatase NrnA</fullName>
        <ecNumber evidence="3">3.1.13.3</ecNumber>
        <ecNumber evidence="3">3.1.3.7</ecNumber>
    </submittedName>
</protein>
<dbReference type="InterPro" id="IPR051319">
    <property type="entry name" value="Oligoribo/pAp-PDE_c-di-AMP_PDE"/>
</dbReference>
<dbReference type="EC" id="3.1.13.3" evidence="3"/>
<dbReference type="EC" id="3.1.3.7" evidence="3"/>
<dbReference type="Pfam" id="PF02272">
    <property type="entry name" value="DHHA1"/>
    <property type="match status" value="1"/>
</dbReference>
<dbReference type="Gene3D" id="3.10.310.30">
    <property type="match status" value="1"/>
</dbReference>
<proteinExistence type="predicted"/>
<dbReference type="Proteomes" id="UP000334923">
    <property type="component" value="Unassembled WGS sequence"/>
</dbReference>
<dbReference type="PANTHER" id="PTHR47618:SF1">
    <property type="entry name" value="BIFUNCTIONAL OLIGORIBONUCLEASE AND PAP PHOSPHATASE NRNA"/>
    <property type="match status" value="1"/>
</dbReference>
<reference evidence="3 4" key="1">
    <citation type="submission" date="2019-09" db="EMBL/GenBank/DDBJ databases">
        <authorList>
            <person name="Cremers G."/>
        </authorList>
    </citation>
    <scope>NUCLEOTIDE SEQUENCE [LARGE SCALE GENOMIC DNA]</scope>
    <source>
        <strain evidence="3">4A</strain>
    </source>
</reference>
<feature type="domain" description="DHHA1" evidence="2">
    <location>
        <begin position="234"/>
        <end position="315"/>
    </location>
</feature>
<dbReference type="PANTHER" id="PTHR47618">
    <property type="entry name" value="BIFUNCTIONAL OLIGORIBONUCLEASE AND PAP PHOSPHATASE NRNA"/>
    <property type="match status" value="1"/>
</dbReference>
<accession>A0A5E6M9E7</accession>
<evidence type="ECO:0000313" key="3">
    <source>
        <dbReference type="EMBL" id="VVM05837.1"/>
    </source>
</evidence>
<dbReference type="SUPFAM" id="SSF64182">
    <property type="entry name" value="DHH phosphoesterases"/>
    <property type="match status" value="1"/>
</dbReference>
<dbReference type="InterPro" id="IPR038763">
    <property type="entry name" value="DHH_sf"/>
</dbReference>
<evidence type="ECO:0000259" key="2">
    <source>
        <dbReference type="Pfam" id="PF02272"/>
    </source>
</evidence>
<evidence type="ECO:0000313" key="4">
    <source>
        <dbReference type="Proteomes" id="UP000334923"/>
    </source>
</evidence>
<dbReference type="Pfam" id="PF01368">
    <property type="entry name" value="DHH"/>
    <property type="match status" value="1"/>
</dbReference>
<organism evidence="3 4">
    <name type="scientific">Methylacidimicrobium tartarophylax</name>
    <dbReference type="NCBI Taxonomy" id="1041768"/>
    <lineage>
        <taxon>Bacteria</taxon>
        <taxon>Pseudomonadati</taxon>
        <taxon>Verrucomicrobiota</taxon>
        <taxon>Methylacidimicrobium</taxon>
    </lineage>
</organism>
<gene>
    <name evidence="3" type="primary">nrnA</name>
    <name evidence="3" type="ORF">MAMT_00820</name>
</gene>
<dbReference type="Gene3D" id="3.90.1640.10">
    <property type="entry name" value="inorganic pyrophosphatase (n-terminal core)"/>
    <property type="match status" value="1"/>
</dbReference>
<dbReference type="AlphaFoldDB" id="A0A5E6M9E7"/>
<feature type="domain" description="DDH" evidence="1">
    <location>
        <begin position="18"/>
        <end position="158"/>
    </location>
</feature>
<keyword evidence="4" id="KW-1185">Reference proteome</keyword>
<sequence>MSESLRQLAELFQENNQFVILSHVRPDGDAFGSSIGLAFILKEMGKEVRVFNEDGPSDVYAYLAGSLSVEKTPVEPPVGSPKVIAVDCSTQERLGERFQGWGVRPDANIDHHPDNPGYAAINWIDPRALATAEIIARTARDLGLPLCAEAAAALYVGILTDTNSFSFRPLRPETLELAASLIRSGADPEILSWRTFRNFSLNRFHLLREILNRTRFSAENRIAFYRLDADLYAKTGTTSLEVENFLNYLQLVQTVQVAFMVEEIGPQLTRISLRSIPLIDIRPVAAHFGGGGHRNASGARASLPVAEAERQLLEQILPLLRSTS</sequence>
<evidence type="ECO:0000259" key="1">
    <source>
        <dbReference type="Pfam" id="PF01368"/>
    </source>
</evidence>
<dbReference type="GO" id="GO:0003676">
    <property type="term" value="F:nucleic acid binding"/>
    <property type="evidence" value="ECO:0007669"/>
    <property type="project" value="InterPro"/>
</dbReference>
<dbReference type="OrthoDB" id="9803668at2"/>
<dbReference type="InterPro" id="IPR003156">
    <property type="entry name" value="DHHA1_dom"/>
</dbReference>